<comment type="caution">
    <text evidence="1">The sequence shown here is derived from an EMBL/GenBank/DDBJ whole genome shotgun (WGS) entry which is preliminary data.</text>
</comment>
<protein>
    <submittedName>
        <fullName evidence="1">Uncharacterized protein</fullName>
    </submittedName>
</protein>
<gene>
    <name evidence="1" type="ORF">OKE68_06270</name>
</gene>
<dbReference type="AlphaFoldDB" id="A0AAP3AR39"/>
<sequence length="391" mass="42426">MKKQIFILGALSINILYHAQIKTNKTVSQNVIPNQTAFLDASSTPQWNTSTNIGKGLVFPRTDLTQLNTLIATPNGVSLAYPNRLDGMVVYNTATGKSAIGNVDVTSGFYYYENKSNTLSGGTWKPLGGASPVTANIYTTDGTLAGNRTVTLGTNNLSFMGGGNVGIGTQSPSQKLEVNGNAKINQMTDATPLENEYTKAVVAKPDGTLGVVNRTNPTIPSNVEIVYGNTPIETDIMPNETFYSVQQSAGVRSWDLYRYSGQSITLPPGKWAIYCAYLVTAQTPNQSRRALLPTGSSVWLRGIIDDTMQESAYRTVTIAGSPSLISCSFNSGDLFQVATGVWLVDNNTNAEKTYYVKISLEPNGLFKDTDAHSLVNMSRWMEDYIFALKRN</sequence>
<name>A0AAP3AR39_RIEAN</name>
<accession>A0AAP3AR39</accession>
<organism evidence="1 2">
    <name type="scientific">Riemerella anatipestifer</name>
    <name type="common">Moraxella anatipestifer</name>
    <dbReference type="NCBI Taxonomy" id="34085"/>
    <lineage>
        <taxon>Bacteria</taxon>
        <taxon>Pseudomonadati</taxon>
        <taxon>Bacteroidota</taxon>
        <taxon>Flavobacteriia</taxon>
        <taxon>Flavobacteriales</taxon>
        <taxon>Weeksellaceae</taxon>
        <taxon>Riemerella</taxon>
    </lineage>
</organism>
<dbReference type="RefSeq" id="WP_064970117.1">
    <property type="nucleotide sequence ID" value="NZ_CP029760.1"/>
</dbReference>
<dbReference type="Proteomes" id="UP001207440">
    <property type="component" value="Unassembled WGS sequence"/>
</dbReference>
<evidence type="ECO:0000313" key="1">
    <source>
        <dbReference type="EMBL" id="MCW0523919.1"/>
    </source>
</evidence>
<evidence type="ECO:0000313" key="2">
    <source>
        <dbReference type="Proteomes" id="UP001207440"/>
    </source>
</evidence>
<dbReference type="EMBL" id="JAOZYT010000032">
    <property type="protein sequence ID" value="MCW0523919.1"/>
    <property type="molecule type" value="Genomic_DNA"/>
</dbReference>
<proteinExistence type="predicted"/>
<reference evidence="1" key="1">
    <citation type="submission" date="2022-10" db="EMBL/GenBank/DDBJ databases">
        <title>Sifting through the core-genome to identify putative cross-protective antigens against Riemerella anatipestifer.</title>
        <authorList>
            <person name="Zheng X."/>
            <person name="Zhang W."/>
        </authorList>
    </citation>
    <scope>NUCLEOTIDE SEQUENCE</scope>
    <source>
        <strain evidence="1">ZWRA178</strain>
    </source>
</reference>